<evidence type="ECO:0000313" key="3">
    <source>
        <dbReference type="Proteomes" id="UP000253426"/>
    </source>
</evidence>
<dbReference type="OrthoDB" id="187867at2"/>
<accession>A0A366HHX2</accession>
<proteinExistence type="predicted"/>
<feature type="compositionally biased region" description="Basic and acidic residues" evidence="1">
    <location>
        <begin position="142"/>
        <end position="155"/>
    </location>
</feature>
<reference evidence="2 3" key="1">
    <citation type="submission" date="2018-06" db="EMBL/GenBank/DDBJ databases">
        <title>Genomic Encyclopedia of Type Strains, Phase IV (KMG-IV): sequencing the most valuable type-strain genomes for metagenomic binning, comparative biology and taxonomic classification.</title>
        <authorList>
            <person name="Goeker M."/>
        </authorList>
    </citation>
    <scope>NUCLEOTIDE SEQUENCE [LARGE SCALE GENOMIC DNA]</scope>
    <source>
        <strain evidence="2 3">DSM 25532</strain>
    </source>
</reference>
<dbReference type="RefSeq" id="WP_147263487.1">
    <property type="nucleotide sequence ID" value="NZ_QNRR01000007.1"/>
</dbReference>
<name>A0A366HHX2_9BACT</name>
<evidence type="ECO:0000256" key="1">
    <source>
        <dbReference type="SAM" id="MobiDB-lite"/>
    </source>
</evidence>
<dbReference type="AlphaFoldDB" id="A0A366HHX2"/>
<dbReference type="Proteomes" id="UP000253426">
    <property type="component" value="Unassembled WGS sequence"/>
</dbReference>
<feature type="compositionally biased region" description="Basic and acidic residues" evidence="1">
    <location>
        <begin position="183"/>
        <end position="196"/>
    </location>
</feature>
<organism evidence="2 3">
    <name type="scientific">Roseimicrobium gellanilyticum</name>
    <dbReference type="NCBI Taxonomy" id="748857"/>
    <lineage>
        <taxon>Bacteria</taxon>
        <taxon>Pseudomonadati</taxon>
        <taxon>Verrucomicrobiota</taxon>
        <taxon>Verrucomicrobiia</taxon>
        <taxon>Verrucomicrobiales</taxon>
        <taxon>Verrucomicrobiaceae</taxon>
        <taxon>Roseimicrobium</taxon>
    </lineage>
</organism>
<gene>
    <name evidence="2" type="ORF">DES53_10728</name>
</gene>
<protein>
    <submittedName>
        <fullName evidence="2">Uncharacterized protein</fullName>
    </submittedName>
</protein>
<dbReference type="EMBL" id="QNRR01000007">
    <property type="protein sequence ID" value="RBP41199.1"/>
    <property type="molecule type" value="Genomic_DNA"/>
</dbReference>
<sequence length="196" mass="21944">MEPLNDAANCLRLKDRHFLIHELESLQQEFPQVFFCVFLGILPPQPTLPETSFWLLNHAAFPTQDGPRLNEYAALLMIDPVAKCAGLNVGYALEPLVPTKELSRILAAVRTPLWHGEFANAISQALSLLAKALRKVGKRAQKKQEFRPPDTEKGFLKATGLETLRPVAPSRTLTKEIPPTPAEDNHDYHIPPPTER</sequence>
<keyword evidence="3" id="KW-1185">Reference proteome</keyword>
<comment type="caution">
    <text evidence="2">The sequence shown here is derived from an EMBL/GenBank/DDBJ whole genome shotgun (WGS) entry which is preliminary data.</text>
</comment>
<feature type="region of interest" description="Disordered" evidence="1">
    <location>
        <begin position="139"/>
        <end position="196"/>
    </location>
</feature>
<evidence type="ECO:0000313" key="2">
    <source>
        <dbReference type="EMBL" id="RBP41199.1"/>
    </source>
</evidence>